<sequence length="124" mass="13367">VYGSILTEGKNSTSEGGGEDREVAVSEPPKMGLWAVTSCHVDNDPHDTSACVASHADMAWRSSFYKLQSISSKHKSQQNQATHQTHPLLQWPLLSATKPVNKAANSKTTTTSASSSNIAQSDRR</sequence>
<feature type="compositionally biased region" description="Low complexity" evidence="1">
    <location>
        <begin position="101"/>
        <end position="117"/>
    </location>
</feature>
<dbReference type="Proteomes" id="UP000265520">
    <property type="component" value="Unassembled WGS sequence"/>
</dbReference>
<evidence type="ECO:0000256" key="1">
    <source>
        <dbReference type="SAM" id="MobiDB-lite"/>
    </source>
</evidence>
<protein>
    <submittedName>
        <fullName evidence="2">Uncharacterized protein</fullName>
    </submittedName>
</protein>
<keyword evidence="3" id="KW-1185">Reference proteome</keyword>
<feature type="region of interest" description="Disordered" evidence="1">
    <location>
        <begin position="1"/>
        <end position="25"/>
    </location>
</feature>
<feature type="non-terminal residue" evidence="2">
    <location>
        <position position="1"/>
    </location>
</feature>
<dbReference type="AlphaFoldDB" id="A0A392MZB5"/>
<evidence type="ECO:0000313" key="2">
    <source>
        <dbReference type="EMBL" id="MCH92662.1"/>
    </source>
</evidence>
<reference evidence="2 3" key="1">
    <citation type="journal article" date="2018" name="Front. Plant Sci.">
        <title>Red Clover (Trifolium pratense) and Zigzag Clover (T. medium) - A Picture of Genomic Similarities and Differences.</title>
        <authorList>
            <person name="Dluhosova J."/>
            <person name="Istvanek J."/>
            <person name="Nedelnik J."/>
            <person name="Repkova J."/>
        </authorList>
    </citation>
    <scope>NUCLEOTIDE SEQUENCE [LARGE SCALE GENOMIC DNA]</scope>
    <source>
        <strain evidence="3">cv. 10/8</strain>
        <tissue evidence="2">Leaf</tissue>
    </source>
</reference>
<organism evidence="2 3">
    <name type="scientific">Trifolium medium</name>
    <dbReference type="NCBI Taxonomy" id="97028"/>
    <lineage>
        <taxon>Eukaryota</taxon>
        <taxon>Viridiplantae</taxon>
        <taxon>Streptophyta</taxon>
        <taxon>Embryophyta</taxon>
        <taxon>Tracheophyta</taxon>
        <taxon>Spermatophyta</taxon>
        <taxon>Magnoliopsida</taxon>
        <taxon>eudicotyledons</taxon>
        <taxon>Gunneridae</taxon>
        <taxon>Pentapetalae</taxon>
        <taxon>rosids</taxon>
        <taxon>fabids</taxon>
        <taxon>Fabales</taxon>
        <taxon>Fabaceae</taxon>
        <taxon>Papilionoideae</taxon>
        <taxon>50 kb inversion clade</taxon>
        <taxon>NPAAA clade</taxon>
        <taxon>Hologalegina</taxon>
        <taxon>IRL clade</taxon>
        <taxon>Trifolieae</taxon>
        <taxon>Trifolium</taxon>
    </lineage>
</organism>
<name>A0A392MZB5_9FABA</name>
<evidence type="ECO:0000313" key="3">
    <source>
        <dbReference type="Proteomes" id="UP000265520"/>
    </source>
</evidence>
<dbReference type="EMBL" id="LXQA010023156">
    <property type="protein sequence ID" value="MCH92662.1"/>
    <property type="molecule type" value="Genomic_DNA"/>
</dbReference>
<feature type="region of interest" description="Disordered" evidence="1">
    <location>
        <begin position="71"/>
        <end position="124"/>
    </location>
</feature>
<comment type="caution">
    <text evidence="2">The sequence shown here is derived from an EMBL/GenBank/DDBJ whole genome shotgun (WGS) entry which is preliminary data.</text>
</comment>
<accession>A0A392MZB5</accession>
<feature type="compositionally biased region" description="Polar residues" evidence="1">
    <location>
        <begin position="71"/>
        <end position="87"/>
    </location>
</feature>
<proteinExistence type="predicted"/>